<dbReference type="CDD" id="cd05233">
    <property type="entry name" value="SDR_c"/>
    <property type="match status" value="1"/>
</dbReference>
<dbReference type="PRINTS" id="PR00080">
    <property type="entry name" value="SDRFAMILY"/>
</dbReference>
<dbReference type="SUPFAM" id="SSF51735">
    <property type="entry name" value="NAD(P)-binding Rossmann-fold domains"/>
    <property type="match status" value="1"/>
</dbReference>
<dbReference type="PRINTS" id="PR00081">
    <property type="entry name" value="GDHRDH"/>
</dbReference>
<dbReference type="Pfam" id="PF13561">
    <property type="entry name" value="adh_short_C2"/>
    <property type="match status" value="1"/>
</dbReference>
<keyword evidence="2" id="KW-0560">Oxidoreductase</keyword>
<dbReference type="PANTHER" id="PTHR42760:SF133">
    <property type="entry name" value="3-OXOACYL-[ACYL-CARRIER-PROTEIN] REDUCTASE"/>
    <property type="match status" value="1"/>
</dbReference>
<name>A0A918GFC4_9PSEU</name>
<comment type="similarity">
    <text evidence="1">Belongs to the short-chain dehydrogenases/reductases (SDR) family.</text>
</comment>
<gene>
    <name evidence="4" type="ORF">GCM10010171_28320</name>
</gene>
<keyword evidence="5" id="KW-1185">Reference proteome</keyword>
<feature type="domain" description="Ketoreductase" evidence="3">
    <location>
        <begin position="6"/>
        <end position="180"/>
    </location>
</feature>
<evidence type="ECO:0000256" key="2">
    <source>
        <dbReference type="ARBA" id="ARBA00023002"/>
    </source>
</evidence>
<evidence type="ECO:0000313" key="4">
    <source>
        <dbReference type="EMBL" id="GGS32670.1"/>
    </source>
</evidence>
<organism evidence="4 5">
    <name type="scientific">Actinokineospora fastidiosa</name>
    <dbReference type="NCBI Taxonomy" id="1816"/>
    <lineage>
        <taxon>Bacteria</taxon>
        <taxon>Bacillati</taxon>
        <taxon>Actinomycetota</taxon>
        <taxon>Actinomycetes</taxon>
        <taxon>Pseudonocardiales</taxon>
        <taxon>Pseudonocardiaceae</taxon>
        <taxon>Actinokineospora</taxon>
    </lineage>
</organism>
<dbReference type="Proteomes" id="UP000660680">
    <property type="component" value="Unassembled WGS sequence"/>
</dbReference>
<evidence type="ECO:0000313" key="5">
    <source>
        <dbReference type="Proteomes" id="UP000660680"/>
    </source>
</evidence>
<dbReference type="FunFam" id="3.40.50.720:FF:000084">
    <property type="entry name" value="Short-chain dehydrogenase reductase"/>
    <property type="match status" value="1"/>
</dbReference>
<reference evidence="4" key="2">
    <citation type="submission" date="2020-09" db="EMBL/GenBank/DDBJ databases">
        <authorList>
            <person name="Sun Q."/>
            <person name="Ohkuma M."/>
        </authorList>
    </citation>
    <scope>NUCLEOTIDE SEQUENCE</scope>
    <source>
        <strain evidence="4">JCM 3276</strain>
    </source>
</reference>
<reference evidence="4" key="1">
    <citation type="journal article" date="2014" name="Int. J. Syst. Evol. Microbiol.">
        <title>Complete genome sequence of Corynebacterium casei LMG S-19264T (=DSM 44701T), isolated from a smear-ripened cheese.</title>
        <authorList>
            <consortium name="US DOE Joint Genome Institute (JGI-PGF)"/>
            <person name="Walter F."/>
            <person name="Albersmeier A."/>
            <person name="Kalinowski J."/>
            <person name="Ruckert C."/>
        </authorList>
    </citation>
    <scope>NUCLEOTIDE SEQUENCE</scope>
    <source>
        <strain evidence="4">JCM 3276</strain>
    </source>
</reference>
<proteinExistence type="inferred from homology"/>
<evidence type="ECO:0000259" key="3">
    <source>
        <dbReference type="SMART" id="SM00822"/>
    </source>
</evidence>
<dbReference type="GO" id="GO:0016616">
    <property type="term" value="F:oxidoreductase activity, acting on the CH-OH group of donors, NAD or NADP as acceptor"/>
    <property type="evidence" value="ECO:0007669"/>
    <property type="project" value="TreeGrafter"/>
</dbReference>
<dbReference type="InterPro" id="IPR057326">
    <property type="entry name" value="KR_dom"/>
</dbReference>
<dbReference type="InterPro" id="IPR036291">
    <property type="entry name" value="NAD(P)-bd_dom_sf"/>
</dbReference>
<dbReference type="AlphaFoldDB" id="A0A918GFC4"/>
<dbReference type="InterPro" id="IPR002347">
    <property type="entry name" value="SDR_fam"/>
</dbReference>
<comment type="caution">
    <text evidence="4">The sequence shown here is derived from an EMBL/GenBank/DDBJ whole genome shotgun (WGS) entry which is preliminary data.</text>
</comment>
<dbReference type="PANTHER" id="PTHR42760">
    <property type="entry name" value="SHORT-CHAIN DEHYDROGENASES/REDUCTASES FAMILY MEMBER"/>
    <property type="match status" value="1"/>
</dbReference>
<evidence type="ECO:0000256" key="1">
    <source>
        <dbReference type="ARBA" id="ARBA00006484"/>
    </source>
</evidence>
<dbReference type="RefSeq" id="WP_189210867.1">
    <property type="nucleotide sequence ID" value="NZ_BMRB01000002.1"/>
</dbReference>
<dbReference type="SMART" id="SM00822">
    <property type="entry name" value="PKS_KR"/>
    <property type="match status" value="1"/>
</dbReference>
<dbReference type="Gene3D" id="3.40.50.720">
    <property type="entry name" value="NAD(P)-binding Rossmann-like Domain"/>
    <property type="match status" value="1"/>
</dbReference>
<dbReference type="EMBL" id="BMRB01000002">
    <property type="protein sequence ID" value="GGS32670.1"/>
    <property type="molecule type" value="Genomic_DNA"/>
</dbReference>
<sequence>MGFDGRIALVTGAAGGIGGAIATAMAGLGARVAVADVDGDGAARLAGGIGGLAVPMDVRDEESVRAGFARATAELGPVDVVVHAAGVVGGGGPLLTIPVDALDTVLAVNVRGTFLVTRAAAEAMSGRGGAIVHISSAGAVQPTVGLGHYEASKAAVNALTRSAALEFAPLGVRVNAVAPGPVETPLTAAALASPEARAFWTERIPLGRVATTADLVPAVLLLASPDSAHITGTVLPIDGGQLLKG</sequence>
<accession>A0A918GFC4</accession>
<protein>
    <submittedName>
        <fullName evidence="4">Gluconate 5-dehydrogenase</fullName>
    </submittedName>
</protein>